<dbReference type="GO" id="GO:0005829">
    <property type="term" value="C:cytosol"/>
    <property type="evidence" value="ECO:0007669"/>
    <property type="project" value="TreeGrafter"/>
</dbReference>
<dbReference type="GO" id="GO:0016579">
    <property type="term" value="P:protein deubiquitination"/>
    <property type="evidence" value="ECO:0007669"/>
    <property type="project" value="InterPro"/>
</dbReference>
<dbReference type="InterPro" id="IPR028889">
    <property type="entry name" value="USP"/>
</dbReference>
<feature type="region of interest" description="Disordered" evidence="1">
    <location>
        <begin position="342"/>
        <end position="369"/>
    </location>
</feature>
<dbReference type="Proteomes" id="UP001187682">
    <property type="component" value="Unassembled WGS sequence"/>
</dbReference>
<dbReference type="GO" id="GO:0004843">
    <property type="term" value="F:cysteine-type deubiquitinase activity"/>
    <property type="evidence" value="ECO:0007669"/>
    <property type="project" value="InterPro"/>
</dbReference>
<dbReference type="InterPro" id="IPR038765">
    <property type="entry name" value="Papain-like_cys_pep_sf"/>
</dbReference>
<feature type="compositionally biased region" description="Low complexity" evidence="1">
    <location>
        <begin position="503"/>
        <end position="517"/>
    </location>
</feature>
<name>A0AAE8SXJ7_9PEZI</name>
<evidence type="ECO:0000313" key="4">
    <source>
        <dbReference type="EMBL" id="SPO04022.1"/>
    </source>
</evidence>
<feature type="region of interest" description="Disordered" evidence="1">
    <location>
        <begin position="194"/>
        <end position="253"/>
    </location>
</feature>
<sequence length="591" mass="65451">MSNKNLSTVTYAAGAGLAAIALVYVFAPTYLIDESSSPRKPHAVGLRNIGNDCFINSVLQALAGLGELRLYLIRETHRRAIDPEVYARYLIQPAPDENGNVRKVLKDWQLRSLQSGAVTFGLKDILDKLNERPILKKAISPRGFVGVLEGAFGQTINRQQQDAQEFLQLLVERLADEYNAGKRARAYSRKMRRAAVQGQVQGPSDESVEGETTRQEGENVESNPGSTENEKEGVKEEEEEQEEEHDFPLEGEREAQSQCQACGFKTTPRKEVFCMLTLSVPQVSHTTLDKCFDGLFKTEHIPEFKCDKCRLIHARDLLAADLAKSTSESFRETTKAQLDKLQESIDNDPENPPKDVPLPDSKYAPKRTISRSHRITRFPRILVVHLSRSIYDRTSQKNMAKVSFPENLKLGGLRNQKQYNLLAAVTHKGGHQSGHYQSFRRQVATPAPFSNPHVSSGVYSEKPKAVASEADLAQSSEESSVSGTNGAGAASRDRSSETSSLKSVAASAISRISPSRSGEGSPKSSEVASSKVTLGGSGANGALKRPTRKKKQMWWRINDEKCKAARTSEVLDMEREVYLLFYELQPEEPEA</sequence>
<reference evidence="4" key="1">
    <citation type="submission" date="2018-03" db="EMBL/GenBank/DDBJ databases">
        <authorList>
            <person name="Guldener U."/>
        </authorList>
    </citation>
    <scope>NUCLEOTIDE SEQUENCE</scope>
</reference>
<feature type="transmembrane region" description="Helical" evidence="2">
    <location>
        <begin position="12"/>
        <end position="32"/>
    </location>
</feature>
<feature type="region of interest" description="Disordered" evidence="1">
    <location>
        <begin position="446"/>
        <end position="551"/>
    </location>
</feature>
<evidence type="ECO:0000256" key="2">
    <source>
        <dbReference type="SAM" id="Phobius"/>
    </source>
</evidence>
<dbReference type="InterPro" id="IPR001394">
    <property type="entry name" value="Peptidase_C19_UCH"/>
</dbReference>
<dbReference type="AlphaFoldDB" id="A0AAE8SXJ7"/>
<keyword evidence="2" id="KW-0812">Transmembrane</keyword>
<keyword evidence="2" id="KW-0472">Membrane</keyword>
<keyword evidence="5" id="KW-1185">Reference proteome</keyword>
<comment type="caution">
    <text evidence="4">The sequence shown here is derived from an EMBL/GenBank/DDBJ whole genome shotgun (WGS) entry which is preliminary data.</text>
</comment>
<dbReference type="PROSITE" id="PS00972">
    <property type="entry name" value="USP_1"/>
    <property type="match status" value="1"/>
</dbReference>
<dbReference type="EMBL" id="ONZQ02000009">
    <property type="protein sequence ID" value="SPO04022.1"/>
    <property type="molecule type" value="Genomic_DNA"/>
</dbReference>
<dbReference type="Gene3D" id="3.90.70.10">
    <property type="entry name" value="Cysteine proteinases"/>
    <property type="match status" value="1"/>
</dbReference>
<protein>
    <submittedName>
        <fullName evidence="4">Related to Ubp11p</fullName>
    </submittedName>
</protein>
<dbReference type="CDD" id="cd02662">
    <property type="entry name" value="Peptidase_C19F"/>
    <property type="match status" value="1"/>
</dbReference>
<proteinExistence type="predicted"/>
<evidence type="ECO:0000256" key="1">
    <source>
        <dbReference type="SAM" id="MobiDB-lite"/>
    </source>
</evidence>
<feature type="compositionally biased region" description="Acidic residues" evidence="1">
    <location>
        <begin position="235"/>
        <end position="245"/>
    </location>
</feature>
<keyword evidence="2" id="KW-1133">Transmembrane helix</keyword>
<feature type="domain" description="USP" evidence="3">
    <location>
        <begin position="44"/>
        <end position="585"/>
    </location>
</feature>
<evidence type="ECO:0000313" key="5">
    <source>
        <dbReference type="Proteomes" id="UP001187682"/>
    </source>
</evidence>
<feature type="compositionally biased region" description="Polar residues" evidence="1">
    <location>
        <begin position="522"/>
        <end position="532"/>
    </location>
</feature>
<feature type="compositionally biased region" description="Polar residues" evidence="1">
    <location>
        <begin position="473"/>
        <end position="484"/>
    </location>
</feature>
<accession>A0AAE8SXJ7</accession>
<dbReference type="InterPro" id="IPR018200">
    <property type="entry name" value="USP_CS"/>
</dbReference>
<organism evidence="4 5">
    <name type="scientific">Cephalotrichum gorgonifer</name>
    <dbReference type="NCBI Taxonomy" id="2041049"/>
    <lineage>
        <taxon>Eukaryota</taxon>
        <taxon>Fungi</taxon>
        <taxon>Dikarya</taxon>
        <taxon>Ascomycota</taxon>
        <taxon>Pezizomycotina</taxon>
        <taxon>Sordariomycetes</taxon>
        <taxon>Hypocreomycetidae</taxon>
        <taxon>Microascales</taxon>
        <taxon>Microascaceae</taxon>
        <taxon>Cephalotrichum</taxon>
    </lineage>
</organism>
<evidence type="ECO:0000259" key="3">
    <source>
        <dbReference type="PROSITE" id="PS50235"/>
    </source>
</evidence>
<dbReference type="PROSITE" id="PS50235">
    <property type="entry name" value="USP_3"/>
    <property type="match status" value="1"/>
</dbReference>
<dbReference type="InterPro" id="IPR050164">
    <property type="entry name" value="Peptidase_C19"/>
</dbReference>
<dbReference type="PANTHER" id="PTHR24006">
    <property type="entry name" value="UBIQUITIN CARBOXYL-TERMINAL HYDROLASE"/>
    <property type="match status" value="1"/>
</dbReference>
<dbReference type="GO" id="GO:0005634">
    <property type="term" value="C:nucleus"/>
    <property type="evidence" value="ECO:0007669"/>
    <property type="project" value="TreeGrafter"/>
</dbReference>
<dbReference type="PANTHER" id="PTHR24006:SF904">
    <property type="entry name" value="UBIQUITIN CARBOXYL-TERMINAL HYDROLASE 16"/>
    <property type="match status" value="1"/>
</dbReference>
<dbReference type="Pfam" id="PF00443">
    <property type="entry name" value="UCH"/>
    <property type="match status" value="1"/>
</dbReference>
<dbReference type="SUPFAM" id="SSF54001">
    <property type="entry name" value="Cysteine proteinases"/>
    <property type="match status" value="1"/>
</dbReference>
<gene>
    <name evidence="4" type="ORF">DNG_06705</name>
</gene>